<dbReference type="Pfam" id="PF00825">
    <property type="entry name" value="Ribonuclease_P"/>
    <property type="match status" value="1"/>
</dbReference>
<keyword evidence="9" id="KW-1185">Reference proteome</keyword>
<evidence type="ECO:0000256" key="6">
    <source>
        <dbReference type="ARBA" id="ARBA00022884"/>
    </source>
</evidence>
<protein>
    <recommendedName>
        <fullName evidence="7">Ribonuclease P protein component</fullName>
        <shortName evidence="7">RNase P protein</shortName>
        <shortName evidence="7">RNaseP protein</shortName>
        <ecNumber evidence="7">3.1.26.5</ecNumber>
    </recommendedName>
    <alternativeName>
        <fullName evidence="7">Protein C5</fullName>
    </alternativeName>
</protein>
<proteinExistence type="inferred from homology"/>
<keyword evidence="2 7" id="KW-0819">tRNA processing</keyword>
<dbReference type="PROSITE" id="PS00648">
    <property type="entry name" value="RIBONUCLEASE_P"/>
    <property type="match status" value="1"/>
</dbReference>
<evidence type="ECO:0000256" key="7">
    <source>
        <dbReference type="HAMAP-Rule" id="MF_00227"/>
    </source>
</evidence>
<accession>A0ABQ1MAR2</accession>
<gene>
    <name evidence="7" type="primary">rnpA</name>
    <name evidence="8" type="ORF">GCM10011386_31790</name>
</gene>
<dbReference type="EC" id="3.1.26.5" evidence="7"/>
<dbReference type="InterPro" id="IPR014721">
    <property type="entry name" value="Ribsml_uS5_D2-typ_fold_subgr"/>
</dbReference>
<comment type="catalytic activity">
    <reaction evidence="7">
        <text>Endonucleolytic cleavage of RNA, removing 5'-extranucleotides from tRNA precursor.</text>
        <dbReference type="EC" id="3.1.26.5"/>
    </reaction>
</comment>
<dbReference type="InterPro" id="IPR020539">
    <property type="entry name" value="RNase_P_CS"/>
</dbReference>
<comment type="caution">
    <text evidence="8">The sequence shown here is derived from an EMBL/GenBank/DDBJ whole genome shotgun (WGS) entry which is preliminary data.</text>
</comment>
<name>A0ABQ1MAR2_9SPHI</name>
<evidence type="ECO:0000256" key="2">
    <source>
        <dbReference type="ARBA" id="ARBA00022694"/>
    </source>
</evidence>
<keyword evidence="4 7" id="KW-0255">Endonuclease</keyword>
<reference evidence="9" key="1">
    <citation type="journal article" date="2019" name="Int. J. Syst. Evol. Microbiol.">
        <title>The Global Catalogue of Microorganisms (GCM) 10K type strain sequencing project: providing services to taxonomists for standard genome sequencing and annotation.</title>
        <authorList>
            <consortium name="The Broad Institute Genomics Platform"/>
            <consortium name="The Broad Institute Genome Sequencing Center for Infectious Disease"/>
            <person name="Wu L."/>
            <person name="Ma J."/>
        </authorList>
    </citation>
    <scope>NUCLEOTIDE SEQUENCE [LARGE SCALE GENOMIC DNA]</scope>
    <source>
        <strain evidence="9">CGMCC 1.15342</strain>
    </source>
</reference>
<dbReference type="EMBL" id="BMIK01000012">
    <property type="protein sequence ID" value="GGC37335.1"/>
    <property type="molecule type" value="Genomic_DNA"/>
</dbReference>
<evidence type="ECO:0000313" key="9">
    <source>
        <dbReference type="Proteomes" id="UP000597338"/>
    </source>
</evidence>
<evidence type="ECO:0000256" key="5">
    <source>
        <dbReference type="ARBA" id="ARBA00022801"/>
    </source>
</evidence>
<keyword evidence="6 7" id="KW-0694">RNA-binding</keyword>
<dbReference type="InterPro" id="IPR000100">
    <property type="entry name" value="RNase_P"/>
</dbReference>
<evidence type="ECO:0000313" key="8">
    <source>
        <dbReference type="EMBL" id="GGC37335.1"/>
    </source>
</evidence>
<organism evidence="8 9">
    <name type="scientific">Parapedobacter defluvii</name>
    <dbReference type="NCBI Taxonomy" id="2045106"/>
    <lineage>
        <taxon>Bacteria</taxon>
        <taxon>Pseudomonadati</taxon>
        <taxon>Bacteroidota</taxon>
        <taxon>Sphingobacteriia</taxon>
        <taxon>Sphingobacteriales</taxon>
        <taxon>Sphingobacteriaceae</taxon>
        <taxon>Parapedobacter</taxon>
    </lineage>
</organism>
<comment type="function">
    <text evidence="1 7">RNaseP catalyzes the removal of the 5'-leader sequence from pre-tRNA to produce the mature 5'-terminus. It can also cleave other RNA substrates such as 4.5S RNA. The protein component plays an auxiliary but essential role in vivo by binding to the 5'-leader sequence and broadening the substrate specificity of the ribozyme.</text>
</comment>
<evidence type="ECO:0000256" key="4">
    <source>
        <dbReference type="ARBA" id="ARBA00022759"/>
    </source>
</evidence>
<evidence type="ECO:0000256" key="3">
    <source>
        <dbReference type="ARBA" id="ARBA00022722"/>
    </source>
</evidence>
<dbReference type="InterPro" id="IPR020568">
    <property type="entry name" value="Ribosomal_Su5_D2-typ_SF"/>
</dbReference>
<dbReference type="Gene3D" id="3.30.230.10">
    <property type="match status" value="1"/>
</dbReference>
<keyword evidence="3 7" id="KW-0540">Nuclease</keyword>
<comment type="similarity">
    <text evidence="7">Belongs to the RnpA family.</text>
</comment>
<dbReference type="HAMAP" id="MF_00227">
    <property type="entry name" value="RNase_P"/>
    <property type="match status" value="1"/>
</dbReference>
<dbReference type="SUPFAM" id="SSF54211">
    <property type="entry name" value="Ribosomal protein S5 domain 2-like"/>
    <property type="match status" value="1"/>
</dbReference>
<evidence type="ECO:0000256" key="1">
    <source>
        <dbReference type="ARBA" id="ARBA00002663"/>
    </source>
</evidence>
<keyword evidence="5 7" id="KW-0378">Hydrolase</keyword>
<comment type="subunit">
    <text evidence="7">Consists of a catalytic RNA component (M1 or rnpB) and a protein subunit.</text>
</comment>
<sequence length="128" mass="15542">MMKKHTFPKEERLCSKRLIDSLFRDGSSFFIYPYRITYLRVEGLQPPVQVLLSVSKRRFRHAVHRNLLKRRMREAYRLQKNERLYPVFESQPLGLVLAIQYVGKEVLDYAFLYKRMTDVLKRLEEEMQ</sequence>
<dbReference type="Proteomes" id="UP000597338">
    <property type="component" value="Unassembled WGS sequence"/>
</dbReference>